<feature type="domain" description="Type I restriction modification DNA specificity" evidence="5">
    <location>
        <begin position="228"/>
        <end position="408"/>
    </location>
</feature>
<dbReference type="EMBL" id="CP000139">
    <property type="protein sequence ID" value="ABR41038.1"/>
    <property type="molecule type" value="Genomic_DNA"/>
</dbReference>
<dbReference type="Proteomes" id="UP000002861">
    <property type="component" value="Chromosome"/>
</dbReference>
<dbReference type="InterPro" id="IPR044946">
    <property type="entry name" value="Restrct_endonuc_typeI_TRD_sf"/>
</dbReference>
<sequence length="430" mass="49550">MEKYNSYKDSGIQWLGKIPSHWEIKRSRLIFDENVETNSTCNNTNQLQFRFGTIEPKKSQEMDSDLKKIISKYTIVQNGDIMINGLNLNYDFVSQRVAQVKEKGIITSAYIALRPKENICSDYFTYLLKGMDARKVFHGMGCGVRLTLSFKEFRNELLPIPPLEEQQSMATYLDKATAEIDKAIAQQQRMIDLLNERKQIIIQRAVTKGLDGNVEMKNSGLNWLGQIPSHWESLPLTYVFEMRNGYTPSKNDPTYWTNGSIPWYRMEDIRKSGRFLREAMQYVTTKAINGKGTFKAGSYIMAICTASIGEHAMLIADSLANQRFANFKIRKSLIESFYPLFLFYYMYVVGDFCRENSNSTCFQYVDMGALKRFPIPKPSMEEQKNIVSSLTQNLQQINTALERIQKQITLLQERKQIIISEVVTGKIKVS</sequence>
<accession>A6L5S4</accession>
<dbReference type="GO" id="GO:0003677">
    <property type="term" value="F:DNA binding"/>
    <property type="evidence" value="ECO:0007669"/>
    <property type="project" value="UniProtKB-KW"/>
</dbReference>
<dbReference type="PATRIC" id="fig|435590.9.peg.3512"/>
<dbReference type="CDD" id="cd17281">
    <property type="entry name" value="RMtype1_S_HpyAXIII_TRD1-CR1_like"/>
    <property type="match status" value="1"/>
</dbReference>
<dbReference type="Gene3D" id="3.90.220.20">
    <property type="entry name" value="DNA methylase specificity domains"/>
    <property type="match status" value="2"/>
</dbReference>
<dbReference type="KEGG" id="bvu:BVU_3412"/>
<dbReference type="GeneID" id="5304373"/>
<evidence type="ECO:0000256" key="4">
    <source>
        <dbReference type="SAM" id="Coils"/>
    </source>
</evidence>
<organism evidence="6 7">
    <name type="scientific">Phocaeicola vulgatus (strain ATCC 8482 / DSM 1447 / JCM 5826 / CCUG 4940 / NBRC 14291 / NCTC 11154)</name>
    <name type="common">Bacteroides vulgatus</name>
    <dbReference type="NCBI Taxonomy" id="435590"/>
    <lineage>
        <taxon>Bacteria</taxon>
        <taxon>Pseudomonadati</taxon>
        <taxon>Bacteroidota</taxon>
        <taxon>Bacteroidia</taxon>
        <taxon>Bacteroidales</taxon>
        <taxon>Bacteroidaceae</taxon>
        <taxon>Phocaeicola</taxon>
    </lineage>
</organism>
<dbReference type="PANTHER" id="PTHR43140">
    <property type="entry name" value="TYPE-1 RESTRICTION ENZYME ECOKI SPECIFICITY PROTEIN"/>
    <property type="match status" value="1"/>
</dbReference>
<evidence type="ECO:0000313" key="7">
    <source>
        <dbReference type="Proteomes" id="UP000002861"/>
    </source>
</evidence>
<dbReference type="HOGENOM" id="CLU_021095_1_2_10"/>
<dbReference type="Pfam" id="PF01420">
    <property type="entry name" value="Methylase_S"/>
    <property type="match status" value="2"/>
</dbReference>
<comment type="similarity">
    <text evidence="1">Belongs to the type-I restriction system S methylase family.</text>
</comment>
<evidence type="ECO:0000259" key="5">
    <source>
        <dbReference type="Pfam" id="PF01420"/>
    </source>
</evidence>
<dbReference type="InterPro" id="IPR000055">
    <property type="entry name" value="Restrct_endonuc_typeI_TRD"/>
</dbReference>
<protein>
    <submittedName>
        <fullName evidence="6">Type I restriction-modification system S subunit</fullName>
    </submittedName>
</protein>
<evidence type="ECO:0000256" key="2">
    <source>
        <dbReference type="ARBA" id="ARBA00022747"/>
    </source>
</evidence>
<evidence type="ECO:0000256" key="3">
    <source>
        <dbReference type="ARBA" id="ARBA00023125"/>
    </source>
</evidence>
<reference evidence="6 7" key="1">
    <citation type="journal article" date="2007" name="PLoS Biol.">
        <title>Evolution of symbiotic bacteria in the distal human intestine.</title>
        <authorList>
            <person name="Xu J."/>
            <person name="Mahowald M.A."/>
            <person name="Ley R.E."/>
            <person name="Lozupone C.A."/>
            <person name="Hamady M."/>
            <person name="Martens E.C."/>
            <person name="Henrissat B."/>
            <person name="Coutinho P.M."/>
            <person name="Minx P."/>
            <person name="Latreille P."/>
            <person name="Cordum H."/>
            <person name="Van Brunt A."/>
            <person name="Kim K."/>
            <person name="Fulton R.S."/>
            <person name="Fulton L.A."/>
            <person name="Clifton S.W."/>
            <person name="Wilson R.K."/>
            <person name="Knight R.D."/>
            <person name="Gordon J.I."/>
        </authorList>
    </citation>
    <scope>NUCLEOTIDE SEQUENCE [LARGE SCALE GENOMIC DNA]</scope>
    <source>
        <strain evidence="7">ATCC 8482 / DSM 1447 / JCM 5826 / CCUG 4940 / NBRC 14291 / NCTC 11154</strain>
    </source>
</reference>
<dbReference type="PaxDb" id="435590-BVU_3412"/>
<dbReference type="SUPFAM" id="SSF116734">
    <property type="entry name" value="DNA methylase specificity domain"/>
    <property type="match status" value="2"/>
</dbReference>
<dbReference type="InterPro" id="IPR051212">
    <property type="entry name" value="Type-I_RE_S_subunit"/>
</dbReference>
<dbReference type="AlphaFoldDB" id="A6L5S4"/>
<feature type="coiled-coil region" evidence="4">
    <location>
        <begin position="380"/>
        <end position="421"/>
    </location>
</feature>
<proteinExistence type="inferred from homology"/>
<keyword evidence="4" id="KW-0175">Coiled coil</keyword>
<evidence type="ECO:0000256" key="1">
    <source>
        <dbReference type="ARBA" id="ARBA00010923"/>
    </source>
</evidence>
<dbReference type="GO" id="GO:0009307">
    <property type="term" value="P:DNA restriction-modification system"/>
    <property type="evidence" value="ECO:0007669"/>
    <property type="project" value="UniProtKB-KW"/>
</dbReference>
<dbReference type="Gene3D" id="1.10.287.1120">
    <property type="entry name" value="Bipartite methylase S protein"/>
    <property type="match status" value="1"/>
</dbReference>
<dbReference type="STRING" id="435590.BVU_3412"/>
<name>A6L5S4_PHOV8</name>
<evidence type="ECO:0000313" key="6">
    <source>
        <dbReference type="EMBL" id="ABR41038.1"/>
    </source>
</evidence>
<keyword evidence="3" id="KW-0238">DNA-binding</keyword>
<dbReference type="eggNOG" id="COG0732">
    <property type="taxonomic scope" value="Bacteria"/>
</dbReference>
<keyword evidence="2" id="KW-0680">Restriction system</keyword>
<feature type="domain" description="Type I restriction modification DNA specificity" evidence="5">
    <location>
        <begin position="105"/>
        <end position="186"/>
    </location>
</feature>
<dbReference type="BioCyc" id="BVUL435590:G1G59-3538-MONOMER"/>
<dbReference type="PANTHER" id="PTHR43140:SF1">
    <property type="entry name" value="TYPE I RESTRICTION ENZYME ECOKI SPECIFICITY SUBUNIT"/>
    <property type="match status" value="1"/>
</dbReference>
<dbReference type="REBASE" id="15649">
    <property type="entry name" value="S.Bvu8482ORF3413P"/>
</dbReference>
<gene>
    <name evidence="6" type="ordered locus">BVU_3412</name>
</gene>
<dbReference type="RefSeq" id="WP_012055693.1">
    <property type="nucleotide sequence ID" value="NC_009614.1"/>
</dbReference>